<dbReference type="RefSeq" id="WP_163567956.1">
    <property type="nucleotide sequence ID" value="NZ_BAAANY010000018.1"/>
</dbReference>
<evidence type="ECO:0000256" key="4">
    <source>
        <dbReference type="ARBA" id="ARBA00022989"/>
    </source>
</evidence>
<evidence type="ECO:0000256" key="6">
    <source>
        <dbReference type="SAM" id="Phobius"/>
    </source>
</evidence>
<evidence type="ECO:0000256" key="2">
    <source>
        <dbReference type="ARBA" id="ARBA00007520"/>
    </source>
</evidence>
<feature type="domain" description="Major facilitator superfamily (MFS) profile" evidence="7">
    <location>
        <begin position="12"/>
        <end position="513"/>
    </location>
</feature>
<dbReference type="CDD" id="cd17321">
    <property type="entry name" value="MFS_MMR_MDR_like"/>
    <property type="match status" value="1"/>
</dbReference>
<proteinExistence type="inferred from homology"/>
<keyword evidence="9" id="KW-1185">Reference proteome</keyword>
<dbReference type="PROSITE" id="PS50850">
    <property type="entry name" value="MFS"/>
    <property type="match status" value="1"/>
</dbReference>
<comment type="caution">
    <text evidence="8">The sequence shown here is derived from an EMBL/GenBank/DDBJ whole genome shotgun (WGS) entry which is preliminary data.</text>
</comment>
<comment type="similarity">
    <text evidence="2">Belongs to the major facilitator superfamily. TCR/Tet family.</text>
</comment>
<dbReference type="PANTHER" id="PTHR42718:SF49">
    <property type="entry name" value="EXPORT PROTEIN"/>
    <property type="match status" value="1"/>
</dbReference>
<name>A0ABP4TNT3_9ACTN</name>
<dbReference type="PANTHER" id="PTHR42718">
    <property type="entry name" value="MAJOR FACILITATOR SUPERFAMILY MULTIDRUG TRANSPORTER MFSC"/>
    <property type="match status" value="1"/>
</dbReference>
<dbReference type="PRINTS" id="PR01035">
    <property type="entry name" value="TCRTETA"/>
</dbReference>
<feature type="transmembrane region" description="Helical" evidence="6">
    <location>
        <begin position="12"/>
        <end position="34"/>
    </location>
</feature>
<evidence type="ECO:0000256" key="5">
    <source>
        <dbReference type="ARBA" id="ARBA00023136"/>
    </source>
</evidence>
<dbReference type="Gene3D" id="1.20.1250.20">
    <property type="entry name" value="MFS general substrate transporter like domains"/>
    <property type="match status" value="1"/>
</dbReference>
<comment type="subcellular location">
    <subcellularLocation>
        <location evidence="1">Cell membrane</location>
        <topology evidence="1">Multi-pass membrane protein</topology>
    </subcellularLocation>
</comment>
<evidence type="ECO:0000256" key="1">
    <source>
        <dbReference type="ARBA" id="ARBA00004651"/>
    </source>
</evidence>
<dbReference type="SUPFAM" id="SSF103473">
    <property type="entry name" value="MFS general substrate transporter"/>
    <property type="match status" value="1"/>
</dbReference>
<dbReference type="Pfam" id="PF07690">
    <property type="entry name" value="MFS_1"/>
    <property type="match status" value="1"/>
</dbReference>
<feature type="transmembrane region" description="Helical" evidence="6">
    <location>
        <begin position="198"/>
        <end position="217"/>
    </location>
</feature>
<dbReference type="InterPro" id="IPR001958">
    <property type="entry name" value="Tet-R_TetA/multi-R_MdtG-like"/>
</dbReference>
<reference evidence="9" key="1">
    <citation type="journal article" date="2019" name="Int. J. Syst. Evol. Microbiol.">
        <title>The Global Catalogue of Microorganisms (GCM) 10K type strain sequencing project: providing services to taxonomists for standard genome sequencing and annotation.</title>
        <authorList>
            <consortium name="The Broad Institute Genomics Platform"/>
            <consortium name="The Broad Institute Genome Sequencing Center for Infectious Disease"/>
            <person name="Wu L."/>
            <person name="Ma J."/>
        </authorList>
    </citation>
    <scope>NUCLEOTIDE SEQUENCE [LARGE SCALE GENOMIC DNA]</scope>
    <source>
        <strain evidence="9">JCM 14718</strain>
    </source>
</reference>
<feature type="transmembrane region" description="Helical" evidence="6">
    <location>
        <begin position="299"/>
        <end position="319"/>
    </location>
</feature>
<dbReference type="InterPro" id="IPR036259">
    <property type="entry name" value="MFS_trans_sf"/>
</dbReference>
<feature type="transmembrane region" description="Helical" evidence="6">
    <location>
        <begin position="357"/>
        <end position="379"/>
    </location>
</feature>
<protein>
    <submittedName>
        <fullName evidence="8">MFS transporter</fullName>
    </submittedName>
</protein>
<feature type="transmembrane region" description="Helical" evidence="6">
    <location>
        <begin position="110"/>
        <end position="128"/>
    </location>
</feature>
<evidence type="ECO:0000313" key="9">
    <source>
        <dbReference type="Proteomes" id="UP001500618"/>
    </source>
</evidence>
<feature type="transmembrane region" description="Helical" evidence="6">
    <location>
        <begin position="78"/>
        <end position="104"/>
    </location>
</feature>
<feature type="transmembrane region" description="Helical" evidence="6">
    <location>
        <begin position="400"/>
        <end position="423"/>
    </location>
</feature>
<organism evidence="8 9">
    <name type="scientific">Fodinicola feengrottensis</name>
    <dbReference type="NCBI Taxonomy" id="435914"/>
    <lineage>
        <taxon>Bacteria</taxon>
        <taxon>Bacillati</taxon>
        <taxon>Actinomycetota</taxon>
        <taxon>Actinomycetes</taxon>
        <taxon>Mycobacteriales</taxon>
        <taxon>Fodinicola</taxon>
    </lineage>
</organism>
<dbReference type="InterPro" id="IPR005829">
    <property type="entry name" value="Sugar_transporter_CS"/>
</dbReference>
<dbReference type="Proteomes" id="UP001500618">
    <property type="component" value="Unassembled WGS sequence"/>
</dbReference>
<dbReference type="Gene3D" id="1.20.1720.10">
    <property type="entry name" value="Multidrug resistance protein D"/>
    <property type="match status" value="1"/>
</dbReference>
<feature type="transmembrane region" description="Helical" evidence="6">
    <location>
        <begin position="140"/>
        <end position="161"/>
    </location>
</feature>
<dbReference type="PROSITE" id="PS00216">
    <property type="entry name" value="SUGAR_TRANSPORT_1"/>
    <property type="match status" value="1"/>
</dbReference>
<dbReference type="EMBL" id="BAAANY010000018">
    <property type="protein sequence ID" value="GAA1691200.1"/>
    <property type="molecule type" value="Genomic_DNA"/>
</dbReference>
<keyword evidence="5 6" id="KW-0472">Membrane</keyword>
<gene>
    <name evidence="8" type="ORF">GCM10009765_45840</name>
</gene>
<accession>A0ABP4TNT3</accession>
<feature type="transmembrane region" description="Helical" evidence="6">
    <location>
        <begin position="331"/>
        <end position="351"/>
    </location>
</feature>
<feature type="transmembrane region" description="Helical" evidence="6">
    <location>
        <begin position="167"/>
        <end position="186"/>
    </location>
</feature>
<dbReference type="InterPro" id="IPR011701">
    <property type="entry name" value="MFS"/>
</dbReference>
<feature type="transmembrane region" description="Helical" evidence="6">
    <location>
        <begin position="54"/>
        <end position="71"/>
    </location>
</feature>
<evidence type="ECO:0000259" key="7">
    <source>
        <dbReference type="PROSITE" id="PS50850"/>
    </source>
</evidence>
<feature type="transmembrane region" description="Helical" evidence="6">
    <location>
        <begin position="268"/>
        <end position="287"/>
    </location>
</feature>
<sequence>MTAPSRIRNGMALTAICLAGLMFGLEISSVPVILPTLGSVLHGGFADLQWIMNSYTIACVTVLVATGVLADRYGRKRVFAITVAAFGVTSLLCGFAPNIAVLILGRSLQGLSGGAMLICHVAILSHQFREGRQRSRAFGTWGLVFGFGLGFGPVVGGGLVAVLNWRWVFLVPVFVAAVTLVLLALGVRESRDPEARRLDIRGIGTLSLAVLGLTFYITQGADLGFVSPVELAVLGLSVAFFVAFVIVETTGKQAMFQFSLFRIRAFSGALLGCVGMNFSFWPLIIYLPIYLQHGLGYDVGTAAVVLLAFTLPTLVLPPIAERLALKYRPSVIIPLGLYVIGGGFLLLNLGSGIDHPSWLTILPGLLLSGIGLGLTSTPVTNTTTASVPSNRSGMASGIDMSARLVTLAVNISVMGLLLSVGILDSLRERLAGKLPGQQVRALATHVANGDDPVALHHTFPQLTLLDPTGGLVPSALARGFGMVTLYGGMGVWVLATASLITFGLFRRSVSTSRVVESASGPVDDHQQREPIND</sequence>
<keyword evidence="3 6" id="KW-0812">Transmembrane</keyword>
<dbReference type="InterPro" id="IPR020846">
    <property type="entry name" value="MFS_dom"/>
</dbReference>
<evidence type="ECO:0000313" key="8">
    <source>
        <dbReference type="EMBL" id="GAA1691200.1"/>
    </source>
</evidence>
<feature type="transmembrane region" description="Helical" evidence="6">
    <location>
        <begin position="223"/>
        <end position="247"/>
    </location>
</feature>
<keyword evidence="4 6" id="KW-1133">Transmembrane helix</keyword>
<evidence type="ECO:0000256" key="3">
    <source>
        <dbReference type="ARBA" id="ARBA00022692"/>
    </source>
</evidence>
<feature type="transmembrane region" description="Helical" evidence="6">
    <location>
        <begin position="483"/>
        <end position="505"/>
    </location>
</feature>